<dbReference type="PANTHER" id="PTHR30136:SF23">
    <property type="entry name" value="DNA-BINDING TRANSCRIPTIONAL ACTIVATOR MHPR"/>
    <property type="match status" value="1"/>
</dbReference>
<evidence type="ECO:0000313" key="7">
    <source>
        <dbReference type="Proteomes" id="UP000443843"/>
    </source>
</evidence>
<keyword evidence="1" id="KW-0805">Transcription regulation</keyword>
<keyword evidence="3" id="KW-0804">Transcription</keyword>
<dbReference type="InterPro" id="IPR036388">
    <property type="entry name" value="WH-like_DNA-bd_sf"/>
</dbReference>
<dbReference type="InterPro" id="IPR014757">
    <property type="entry name" value="Tscrpt_reg_IclR_C"/>
</dbReference>
<reference evidence="6 7" key="1">
    <citation type="submission" date="2019-11" db="EMBL/GenBank/DDBJ databases">
        <title>Pseudooceanicola pacifica sp. nov., isolated from deep-sea sediment of the Pacific Ocean.</title>
        <authorList>
            <person name="Lyu L."/>
        </authorList>
    </citation>
    <scope>NUCLEOTIDE SEQUENCE [LARGE SCALE GENOMIC DNA]</scope>
    <source>
        <strain evidence="6 7">216_PA32_1</strain>
    </source>
</reference>
<dbReference type="PANTHER" id="PTHR30136">
    <property type="entry name" value="HELIX-TURN-HELIX TRANSCRIPTIONAL REGULATOR, ICLR FAMILY"/>
    <property type="match status" value="1"/>
</dbReference>
<dbReference type="InterPro" id="IPR005471">
    <property type="entry name" value="Tscrpt_reg_IclR_N"/>
</dbReference>
<name>A0A844W787_9RHOB</name>
<keyword evidence="7" id="KW-1185">Reference proteome</keyword>
<feature type="domain" description="IclR-ED" evidence="5">
    <location>
        <begin position="149"/>
        <end position="334"/>
    </location>
</feature>
<dbReference type="Gene3D" id="3.30.450.40">
    <property type="match status" value="1"/>
</dbReference>
<dbReference type="GO" id="GO:0045892">
    <property type="term" value="P:negative regulation of DNA-templated transcription"/>
    <property type="evidence" value="ECO:0007669"/>
    <property type="project" value="TreeGrafter"/>
</dbReference>
<dbReference type="SUPFAM" id="SSF46785">
    <property type="entry name" value="Winged helix' DNA-binding domain"/>
    <property type="match status" value="1"/>
</dbReference>
<dbReference type="GO" id="GO:0003677">
    <property type="term" value="F:DNA binding"/>
    <property type="evidence" value="ECO:0007669"/>
    <property type="project" value="UniProtKB-KW"/>
</dbReference>
<dbReference type="Gene3D" id="1.10.10.10">
    <property type="entry name" value="Winged helix-like DNA-binding domain superfamily/Winged helix DNA-binding domain"/>
    <property type="match status" value="1"/>
</dbReference>
<feature type="domain" description="HTH iclR-type" evidence="4">
    <location>
        <begin position="87"/>
        <end position="148"/>
    </location>
</feature>
<comment type="caution">
    <text evidence="6">The sequence shown here is derived from an EMBL/GenBank/DDBJ whole genome shotgun (WGS) entry which is preliminary data.</text>
</comment>
<dbReference type="Pfam" id="PF09339">
    <property type="entry name" value="HTH_IclR"/>
    <property type="match status" value="1"/>
</dbReference>
<proteinExistence type="predicted"/>
<evidence type="ECO:0000256" key="3">
    <source>
        <dbReference type="ARBA" id="ARBA00023163"/>
    </source>
</evidence>
<dbReference type="EMBL" id="WNXQ01000006">
    <property type="protein sequence ID" value="MWB78691.1"/>
    <property type="molecule type" value="Genomic_DNA"/>
</dbReference>
<dbReference type="PROSITE" id="PS51077">
    <property type="entry name" value="HTH_ICLR"/>
    <property type="match status" value="1"/>
</dbReference>
<gene>
    <name evidence="6" type="ORF">GLS40_11690</name>
</gene>
<organism evidence="6 7">
    <name type="scientific">Pseudooceanicola pacificus</name>
    <dbReference type="NCBI Taxonomy" id="2676438"/>
    <lineage>
        <taxon>Bacteria</taxon>
        <taxon>Pseudomonadati</taxon>
        <taxon>Pseudomonadota</taxon>
        <taxon>Alphaproteobacteria</taxon>
        <taxon>Rhodobacterales</taxon>
        <taxon>Paracoccaceae</taxon>
        <taxon>Pseudooceanicola</taxon>
    </lineage>
</organism>
<evidence type="ECO:0000259" key="5">
    <source>
        <dbReference type="PROSITE" id="PS51078"/>
    </source>
</evidence>
<dbReference type="InterPro" id="IPR050707">
    <property type="entry name" value="HTH_MetabolicPath_Reg"/>
</dbReference>
<keyword evidence="2" id="KW-0238">DNA-binding</keyword>
<dbReference type="SUPFAM" id="SSF55781">
    <property type="entry name" value="GAF domain-like"/>
    <property type="match status" value="1"/>
</dbReference>
<evidence type="ECO:0000313" key="6">
    <source>
        <dbReference type="EMBL" id="MWB78691.1"/>
    </source>
</evidence>
<sequence>MTRTTVSPVETPSNCYSRPRRPLYCGRGWRQSHPLGCRRSVGGPKMTIQESLTQEHSKALSAGAPQRCRANSIRGTTEVTKSSYAPVEAVRRALLLLRKLNELRIASVGDLHRETGITKPTIVRMLETLICEGYVARDNFLGGYRVTSRVEELSLGFDSTPMMIEAARPATIELTRRIKWPVSIATPSDGALLVNFTTNSISPWSFPFSVLHSRLQMLITALGRCYFAFCGEDERSEMIRQHRHKWSRDGTSLDVARALSSIGQIREKGYAMPDPSWQSRRFQFIAVPIMDGDRCLAAMGTGFYRRAVPASLIEETLFAPMQKTAAKISHEIALIRTRLKEGDQSLLG</sequence>
<evidence type="ECO:0000256" key="1">
    <source>
        <dbReference type="ARBA" id="ARBA00023015"/>
    </source>
</evidence>
<evidence type="ECO:0000256" key="2">
    <source>
        <dbReference type="ARBA" id="ARBA00023125"/>
    </source>
</evidence>
<dbReference type="SMART" id="SM00346">
    <property type="entry name" value="HTH_ICLR"/>
    <property type="match status" value="1"/>
</dbReference>
<dbReference type="Pfam" id="PF01614">
    <property type="entry name" value="IclR_C"/>
    <property type="match status" value="1"/>
</dbReference>
<dbReference type="GO" id="GO:0003700">
    <property type="term" value="F:DNA-binding transcription factor activity"/>
    <property type="evidence" value="ECO:0007669"/>
    <property type="project" value="TreeGrafter"/>
</dbReference>
<protein>
    <submittedName>
        <fullName evidence="6">Helix-turn-helix domain-containing protein</fullName>
    </submittedName>
</protein>
<dbReference type="InterPro" id="IPR036390">
    <property type="entry name" value="WH_DNA-bd_sf"/>
</dbReference>
<dbReference type="InterPro" id="IPR029016">
    <property type="entry name" value="GAF-like_dom_sf"/>
</dbReference>
<accession>A0A844W787</accession>
<evidence type="ECO:0000259" key="4">
    <source>
        <dbReference type="PROSITE" id="PS51077"/>
    </source>
</evidence>
<dbReference type="Proteomes" id="UP000443843">
    <property type="component" value="Unassembled WGS sequence"/>
</dbReference>
<dbReference type="AlphaFoldDB" id="A0A844W787"/>
<dbReference type="PROSITE" id="PS51078">
    <property type="entry name" value="ICLR_ED"/>
    <property type="match status" value="1"/>
</dbReference>